<organism evidence="2 3">
    <name type="scientific">Apodospora peruviana</name>
    <dbReference type="NCBI Taxonomy" id="516989"/>
    <lineage>
        <taxon>Eukaryota</taxon>
        <taxon>Fungi</taxon>
        <taxon>Dikarya</taxon>
        <taxon>Ascomycota</taxon>
        <taxon>Pezizomycotina</taxon>
        <taxon>Sordariomycetes</taxon>
        <taxon>Sordariomycetidae</taxon>
        <taxon>Sordariales</taxon>
        <taxon>Lasiosphaeriaceae</taxon>
        <taxon>Apodospora</taxon>
    </lineage>
</organism>
<evidence type="ECO:0000256" key="1">
    <source>
        <dbReference type="SAM" id="Phobius"/>
    </source>
</evidence>
<comment type="caution">
    <text evidence="2">The sequence shown here is derived from an EMBL/GenBank/DDBJ whole genome shotgun (WGS) entry which is preliminary data.</text>
</comment>
<reference evidence="2" key="2">
    <citation type="submission" date="2023-06" db="EMBL/GenBank/DDBJ databases">
        <authorList>
            <consortium name="Lawrence Berkeley National Laboratory"/>
            <person name="Haridas S."/>
            <person name="Hensen N."/>
            <person name="Bonometti L."/>
            <person name="Westerberg I."/>
            <person name="Brannstrom I.O."/>
            <person name="Guillou S."/>
            <person name="Cros-Aarteil S."/>
            <person name="Calhoun S."/>
            <person name="Kuo A."/>
            <person name="Mondo S."/>
            <person name="Pangilinan J."/>
            <person name="Riley R."/>
            <person name="Labutti K."/>
            <person name="Andreopoulos B."/>
            <person name="Lipzen A."/>
            <person name="Chen C."/>
            <person name="Yanf M."/>
            <person name="Daum C."/>
            <person name="Ng V."/>
            <person name="Clum A."/>
            <person name="Steindorff A."/>
            <person name="Ohm R."/>
            <person name="Martin F."/>
            <person name="Silar P."/>
            <person name="Natvig D."/>
            <person name="Lalanne C."/>
            <person name="Gautier V."/>
            <person name="Ament-Velasquez S.L."/>
            <person name="Kruys A."/>
            <person name="Hutchinson M.I."/>
            <person name="Powell A.J."/>
            <person name="Barry K."/>
            <person name="Miller A.N."/>
            <person name="Grigoriev I.V."/>
            <person name="Debuchy R."/>
            <person name="Gladieux P."/>
            <person name="Thoren M.H."/>
            <person name="Johannesson H."/>
        </authorList>
    </citation>
    <scope>NUCLEOTIDE SEQUENCE</scope>
    <source>
        <strain evidence="2">CBS 118394</strain>
    </source>
</reference>
<dbReference type="EMBL" id="JAUEDM010000005">
    <property type="protein sequence ID" value="KAK3316008.1"/>
    <property type="molecule type" value="Genomic_DNA"/>
</dbReference>
<keyword evidence="1" id="KW-0472">Membrane</keyword>
<proteinExistence type="predicted"/>
<sequence>MTTYTAFPLRLVTRAEFRSLCETLWDWSPDACRHGGACTLSTLNPRPPPCHRGSLEQLELVFFDFYRETTSSYVTDFFGDEHQALRSHQDLFDIISTLKSNHQKLIRKECQAMYFAARSSDDRETTIPIADQERAFNLAATVMTMVKTLGSEDGNNMSATAGYYEEQEHGQRVNRAPFIWNPDQTLQTALLETFPTRLHPSLQDGNADADTILSNLTAVNLARIAKLKFEHTNDLRDHLRLNPVSGIVQIFSLTSVLKEHLLASKRMILDSDEHDDFYFPRFLALETLYTFRLLFPQDEKSQALLRNLVAKHDFDPDCLRFGTAPFELQSTDERQRAAQFPVWGSRLMDLYDEIENPKPRGMLDAWLERRSKSRHVMMATIVGVSVAIVLGILSLGVSCFQAWISWQEWKGQSPPGPVAP</sequence>
<dbReference type="AlphaFoldDB" id="A0AAE0M251"/>
<protein>
    <submittedName>
        <fullName evidence="2">Uncharacterized protein</fullName>
    </submittedName>
</protein>
<feature type="transmembrane region" description="Helical" evidence="1">
    <location>
        <begin position="376"/>
        <end position="404"/>
    </location>
</feature>
<accession>A0AAE0M251</accession>
<reference evidence="2" key="1">
    <citation type="journal article" date="2023" name="Mol. Phylogenet. Evol.">
        <title>Genome-scale phylogeny and comparative genomics of the fungal order Sordariales.</title>
        <authorList>
            <person name="Hensen N."/>
            <person name="Bonometti L."/>
            <person name="Westerberg I."/>
            <person name="Brannstrom I.O."/>
            <person name="Guillou S."/>
            <person name="Cros-Aarteil S."/>
            <person name="Calhoun S."/>
            <person name="Haridas S."/>
            <person name="Kuo A."/>
            <person name="Mondo S."/>
            <person name="Pangilinan J."/>
            <person name="Riley R."/>
            <person name="LaButti K."/>
            <person name="Andreopoulos B."/>
            <person name="Lipzen A."/>
            <person name="Chen C."/>
            <person name="Yan M."/>
            <person name="Daum C."/>
            <person name="Ng V."/>
            <person name="Clum A."/>
            <person name="Steindorff A."/>
            <person name="Ohm R.A."/>
            <person name="Martin F."/>
            <person name="Silar P."/>
            <person name="Natvig D.O."/>
            <person name="Lalanne C."/>
            <person name="Gautier V."/>
            <person name="Ament-Velasquez S.L."/>
            <person name="Kruys A."/>
            <person name="Hutchinson M.I."/>
            <person name="Powell A.J."/>
            <person name="Barry K."/>
            <person name="Miller A.N."/>
            <person name="Grigoriev I.V."/>
            <person name="Debuchy R."/>
            <person name="Gladieux P."/>
            <person name="Hiltunen Thoren M."/>
            <person name="Johannesson H."/>
        </authorList>
    </citation>
    <scope>NUCLEOTIDE SEQUENCE</scope>
    <source>
        <strain evidence="2">CBS 118394</strain>
    </source>
</reference>
<name>A0AAE0M251_9PEZI</name>
<dbReference type="Proteomes" id="UP001283341">
    <property type="component" value="Unassembled WGS sequence"/>
</dbReference>
<keyword evidence="3" id="KW-1185">Reference proteome</keyword>
<evidence type="ECO:0000313" key="2">
    <source>
        <dbReference type="EMBL" id="KAK3316008.1"/>
    </source>
</evidence>
<evidence type="ECO:0000313" key="3">
    <source>
        <dbReference type="Proteomes" id="UP001283341"/>
    </source>
</evidence>
<gene>
    <name evidence="2" type="ORF">B0H66DRAFT_478959</name>
</gene>
<keyword evidence="1" id="KW-0812">Transmembrane</keyword>
<keyword evidence="1" id="KW-1133">Transmembrane helix</keyword>